<dbReference type="InterPro" id="IPR013783">
    <property type="entry name" value="Ig-like_fold"/>
</dbReference>
<dbReference type="OrthoDB" id="10060824at2759"/>
<dbReference type="AlphaFoldDB" id="A0A7K6R2C5"/>
<feature type="non-terminal residue" evidence="1">
    <location>
        <position position="869"/>
    </location>
</feature>
<dbReference type="PANTHER" id="PTHR45912:SF3">
    <property type="entry name" value="CILIA- AND FLAGELLA-ASSOCIATED PROTEIN 47"/>
    <property type="match status" value="1"/>
</dbReference>
<reference evidence="1 2" key="1">
    <citation type="submission" date="2019-09" db="EMBL/GenBank/DDBJ databases">
        <title>Bird 10,000 Genomes (B10K) Project - Family phase.</title>
        <authorList>
            <person name="Zhang G."/>
        </authorList>
    </citation>
    <scope>NUCLEOTIDE SEQUENCE [LARGE SCALE GENOMIC DNA]</scope>
    <source>
        <strain evidence="1">B10K-DU-029-53</strain>
    </source>
</reference>
<dbReference type="Gene3D" id="2.60.40.10">
    <property type="entry name" value="Immunoglobulins"/>
    <property type="match status" value="5"/>
</dbReference>
<proteinExistence type="predicted"/>
<dbReference type="PANTHER" id="PTHR45912">
    <property type="entry name" value="CILIA- AND FLAGELLA-ASSOCIATED PROTEIN 47"/>
    <property type="match status" value="1"/>
</dbReference>
<protein>
    <submittedName>
        <fullName evidence="1">CFA47 protein</fullName>
    </submittedName>
</protein>
<dbReference type="GO" id="GO:0005929">
    <property type="term" value="C:cilium"/>
    <property type="evidence" value="ECO:0007669"/>
    <property type="project" value="TreeGrafter"/>
</dbReference>
<dbReference type="GO" id="GO:0007288">
    <property type="term" value="P:sperm axoneme assembly"/>
    <property type="evidence" value="ECO:0007669"/>
    <property type="project" value="TreeGrafter"/>
</dbReference>
<gene>
    <name evidence="1" type="primary">Cfap47_0</name>
    <name evidence="1" type="ORF">CLIRUF_R05024</name>
</gene>
<feature type="non-terminal residue" evidence="1">
    <location>
        <position position="1"/>
    </location>
</feature>
<organism evidence="1 2">
    <name type="scientific">Climacteris rufus</name>
    <name type="common">rufous treecreeper</name>
    <dbReference type="NCBI Taxonomy" id="47695"/>
    <lineage>
        <taxon>Eukaryota</taxon>
        <taxon>Metazoa</taxon>
        <taxon>Chordata</taxon>
        <taxon>Craniata</taxon>
        <taxon>Vertebrata</taxon>
        <taxon>Euteleostomi</taxon>
        <taxon>Archelosauria</taxon>
        <taxon>Archosauria</taxon>
        <taxon>Dinosauria</taxon>
        <taxon>Saurischia</taxon>
        <taxon>Theropoda</taxon>
        <taxon>Coelurosauria</taxon>
        <taxon>Aves</taxon>
        <taxon>Neognathae</taxon>
        <taxon>Neoaves</taxon>
        <taxon>Telluraves</taxon>
        <taxon>Australaves</taxon>
        <taxon>Passeriformes</taxon>
        <taxon>Climacteridae</taxon>
        <taxon>Climacteris</taxon>
    </lineage>
</organism>
<sequence length="869" mass="97621">QFKLIVENPEKPIASGLQVKAVVEYSPECAEDLQDKLILLVDDDIVDIPLLGLIPYCYLEIESEINFGEMIANNKVITKEISISNHGSTSGMFRISYDGVVLLNIKPTRGVVKPKSVRTIEVDICTDVPRVIREMMKVELEGRGCTEVWIKAVVVEQVLKVLGVSCGKVLKCINFGPLYFGTSKTEQIHLYNESPESMDWIAVLEDNAIGGEMGTDLQRSTDAGLQDLSLKNTDVDVSTLILCIPNQGTLLPYEKSLITLCFSPEEFEVSDSSLIQDYVLFLRFETVGKRGGCLQTLSDSATATTRNHPRHVDLALIGSGFPVMLTFNPGPAINFKDCYLGEQAQVLCTMRNESEFLPVRFSFRKTAHFNISPERGKLKKKSAKEVMFSFSPRQIGTFEMKQIVDIIGTGLDKNNLDVLKTKPFHQIYLSFFGVCKSKRKSILFTVNPGLTPMISNATGQFVAHGTGQLSDTAPVAILKSTQTQIHTHRKNRNCKDDALIAFPNDRAASIRPGDWNKKYRTIFTKTERYNYIDPEFAYTDSEQLLREENKKYYADFIAGLRQRRLEKEAARQFYIYNNPVSIGIKPAEGLKSPNISITDLPKEKLQHKMLPLDDNCMLTSRKLAAIVSKSTNKEVWSWLSPMPSSTQEKEDCSLTLTHKQLHQIFIGPSTIDFGDVCVYSTTTKELHIINNLLVHIWIQLEIEIMELQETSPLSQVVPPLTKTHIPIVFETNSLGMFKRSFSYKINNQHLGHVLVVANAVPIELELSARELTLSPVPGCLAGTEFRRTVRVCNPRNHPAGFTWRPVATDRKTAFTIQPVRGFVEAYSDLECEVVWHPGFNTPETGEFTLCVRKGNSVKLKCFAKVTIQQ</sequence>
<keyword evidence="2" id="KW-1185">Reference proteome</keyword>
<name>A0A7K6R2C5_9PASS</name>
<dbReference type="Proteomes" id="UP000580879">
    <property type="component" value="Unassembled WGS sequence"/>
</dbReference>
<comment type="caution">
    <text evidence="1">The sequence shown here is derived from an EMBL/GenBank/DDBJ whole genome shotgun (WGS) entry which is preliminary data.</text>
</comment>
<accession>A0A7K6R2C5</accession>
<evidence type="ECO:0000313" key="1">
    <source>
        <dbReference type="EMBL" id="NWW79215.1"/>
    </source>
</evidence>
<dbReference type="EMBL" id="VZRZ01006331">
    <property type="protein sequence ID" value="NWW79215.1"/>
    <property type="molecule type" value="Genomic_DNA"/>
</dbReference>
<evidence type="ECO:0000313" key="2">
    <source>
        <dbReference type="Proteomes" id="UP000580879"/>
    </source>
</evidence>